<dbReference type="GO" id="GO:0046872">
    <property type="term" value="F:metal ion binding"/>
    <property type="evidence" value="ECO:0007669"/>
    <property type="project" value="UniProtKB-KW"/>
</dbReference>
<reference evidence="11" key="1">
    <citation type="submission" date="2023-01" db="EMBL/GenBank/DDBJ databases">
        <title>Whole genome sequence of Paucibacter sp. S2-9 isolated from pond sediment.</title>
        <authorList>
            <person name="Jung J.Y."/>
        </authorList>
    </citation>
    <scope>NUCLEOTIDE SEQUENCE</scope>
    <source>
        <strain evidence="11">S2-9</strain>
    </source>
</reference>
<evidence type="ECO:0000256" key="1">
    <source>
        <dbReference type="ARBA" id="ARBA00001946"/>
    </source>
</evidence>
<organism evidence="11 12">
    <name type="scientific">Paucibacter sediminis</name>
    <dbReference type="NCBI Taxonomy" id="3019553"/>
    <lineage>
        <taxon>Bacteria</taxon>
        <taxon>Pseudomonadati</taxon>
        <taxon>Pseudomonadota</taxon>
        <taxon>Betaproteobacteria</taxon>
        <taxon>Burkholderiales</taxon>
        <taxon>Sphaerotilaceae</taxon>
        <taxon>Roseateles</taxon>
    </lineage>
</organism>
<dbReference type="GO" id="GO:0016779">
    <property type="term" value="F:nucleotidyltransferase activity"/>
    <property type="evidence" value="ECO:0007669"/>
    <property type="project" value="UniProtKB-KW"/>
</dbReference>
<evidence type="ECO:0000259" key="10">
    <source>
        <dbReference type="Pfam" id="PF01909"/>
    </source>
</evidence>
<dbReference type="Pfam" id="PF01909">
    <property type="entry name" value="NTP_transf_2"/>
    <property type="match status" value="1"/>
</dbReference>
<evidence type="ECO:0000256" key="6">
    <source>
        <dbReference type="ARBA" id="ARBA00022741"/>
    </source>
</evidence>
<dbReference type="KEGG" id="pais:PFX98_06860"/>
<evidence type="ECO:0000256" key="4">
    <source>
        <dbReference type="ARBA" id="ARBA00022695"/>
    </source>
</evidence>
<dbReference type="PANTHER" id="PTHR33571:SF12">
    <property type="entry name" value="BSL3053 PROTEIN"/>
    <property type="match status" value="1"/>
</dbReference>
<evidence type="ECO:0000313" key="12">
    <source>
        <dbReference type="Proteomes" id="UP001177769"/>
    </source>
</evidence>
<keyword evidence="4" id="KW-0548">Nucleotidyltransferase</keyword>
<dbReference type="InterPro" id="IPR043519">
    <property type="entry name" value="NT_sf"/>
</dbReference>
<keyword evidence="3" id="KW-0808">Transferase</keyword>
<dbReference type="GO" id="GO:0005524">
    <property type="term" value="F:ATP binding"/>
    <property type="evidence" value="ECO:0007669"/>
    <property type="project" value="UniProtKB-KW"/>
</dbReference>
<keyword evidence="8" id="KW-0460">Magnesium</keyword>
<dbReference type="AlphaFoldDB" id="A0AA95SY29"/>
<keyword evidence="5" id="KW-0479">Metal-binding</keyword>
<name>A0AA95SY29_9BURK</name>
<comment type="cofactor">
    <cofactor evidence="1">
        <name>Mg(2+)</name>
        <dbReference type="ChEBI" id="CHEBI:18420"/>
    </cofactor>
</comment>
<keyword evidence="2" id="KW-1277">Toxin-antitoxin system</keyword>
<dbReference type="EMBL" id="CP116346">
    <property type="protein sequence ID" value="WIT13324.1"/>
    <property type="molecule type" value="Genomic_DNA"/>
</dbReference>
<evidence type="ECO:0000256" key="8">
    <source>
        <dbReference type="ARBA" id="ARBA00022842"/>
    </source>
</evidence>
<proteinExistence type="inferred from homology"/>
<dbReference type="CDD" id="cd05403">
    <property type="entry name" value="NT_KNTase_like"/>
    <property type="match status" value="1"/>
</dbReference>
<feature type="domain" description="Polymerase nucleotidyl transferase" evidence="10">
    <location>
        <begin position="16"/>
        <end position="98"/>
    </location>
</feature>
<comment type="similarity">
    <text evidence="9">Belongs to the MntA antitoxin family.</text>
</comment>
<evidence type="ECO:0000256" key="3">
    <source>
        <dbReference type="ARBA" id="ARBA00022679"/>
    </source>
</evidence>
<dbReference type="RefSeq" id="WP_285234436.1">
    <property type="nucleotide sequence ID" value="NZ_CP116346.1"/>
</dbReference>
<dbReference type="InterPro" id="IPR052038">
    <property type="entry name" value="Type-VII_TA_antitoxin"/>
</dbReference>
<evidence type="ECO:0000313" key="11">
    <source>
        <dbReference type="EMBL" id="WIT13324.1"/>
    </source>
</evidence>
<dbReference type="SUPFAM" id="SSF81301">
    <property type="entry name" value="Nucleotidyltransferase"/>
    <property type="match status" value="1"/>
</dbReference>
<dbReference type="Proteomes" id="UP001177769">
    <property type="component" value="Chromosome"/>
</dbReference>
<keyword evidence="12" id="KW-1185">Reference proteome</keyword>
<keyword evidence="6" id="KW-0547">Nucleotide-binding</keyword>
<evidence type="ECO:0000256" key="5">
    <source>
        <dbReference type="ARBA" id="ARBA00022723"/>
    </source>
</evidence>
<evidence type="ECO:0000256" key="2">
    <source>
        <dbReference type="ARBA" id="ARBA00022649"/>
    </source>
</evidence>
<dbReference type="Gene3D" id="3.30.460.10">
    <property type="entry name" value="Beta Polymerase, domain 2"/>
    <property type="match status" value="1"/>
</dbReference>
<accession>A0AA95SY29</accession>
<dbReference type="InterPro" id="IPR002934">
    <property type="entry name" value="Polymerase_NTP_transf_dom"/>
</dbReference>
<sequence length="106" mass="11933">MGTAQAFITDRQAQLAALCQRHHARSLHVFGSATRADFRPADSDLDFLVDFDDALQPAAYSQAFFALKQGLEQLFNRPVDLLTPDALRNPFLRRRIETEQVPLYGA</sequence>
<protein>
    <submittedName>
        <fullName evidence="11">Nucleotidyltransferase domain-containing protein</fullName>
    </submittedName>
</protein>
<keyword evidence="7" id="KW-0067">ATP-binding</keyword>
<gene>
    <name evidence="11" type="ORF">PFX98_06860</name>
</gene>
<evidence type="ECO:0000256" key="7">
    <source>
        <dbReference type="ARBA" id="ARBA00022840"/>
    </source>
</evidence>
<dbReference type="PANTHER" id="PTHR33571">
    <property type="entry name" value="SSL8005 PROTEIN"/>
    <property type="match status" value="1"/>
</dbReference>
<evidence type="ECO:0000256" key="9">
    <source>
        <dbReference type="ARBA" id="ARBA00038276"/>
    </source>
</evidence>